<dbReference type="InterPro" id="IPR051478">
    <property type="entry name" value="Beta-lactamase-like_AB/R"/>
</dbReference>
<dbReference type="Pfam" id="PF26335">
    <property type="entry name" value="ARB_00930_C"/>
    <property type="match status" value="1"/>
</dbReference>
<gene>
    <name evidence="4" type="ORF">F53441_12658</name>
</gene>
<keyword evidence="1" id="KW-0732">Signal</keyword>
<evidence type="ECO:0000313" key="5">
    <source>
        <dbReference type="Proteomes" id="UP000605986"/>
    </source>
</evidence>
<dbReference type="InterPro" id="IPR001466">
    <property type="entry name" value="Beta-lactam-related"/>
</dbReference>
<evidence type="ECO:0000259" key="3">
    <source>
        <dbReference type="Pfam" id="PF26335"/>
    </source>
</evidence>
<dbReference type="OrthoDB" id="10250282at2759"/>
<accession>A0A8H4JWN9</accession>
<protein>
    <submittedName>
        <fullName evidence="4">Beta-lactamase-like protein 2</fullName>
    </submittedName>
</protein>
<feature type="chain" id="PRO_5034500492" evidence="1">
    <location>
        <begin position="23"/>
        <end position="573"/>
    </location>
</feature>
<feature type="domain" description="Beta-lactamase-like ARB-00930-like C-terminal" evidence="3">
    <location>
        <begin position="428"/>
        <end position="571"/>
    </location>
</feature>
<dbReference type="InterPro" id="IPR012338">
    <property type="entry name" value="Beta-lactam/transpept-like"/>
</dbReference>
<organism evidence="4 5">
    <name type="scientific">Fusarium austroafricanum</name>
    <dbReference type="NCBI Taxonomy" id="2364996"/>
    <lineage>
        <taxon>Eukaryota</taxon>
        <taxon>Fungi</taxon>
        <taxon>Dikarya</taxon>
        <taxon>Ascomycota</taxon>
        <taxon>Pezizomycotina</taxon>
        <taxon>Sordariomycetes</taxon>
        <taxon>Hypocreomycetidae</taxon>
        <taxon>Hypocreales</taxon>
        <taxon>Nectriaceae</taxon>
        <taxon>Fusarium</taxon>
        <taxon>Fusarium concolor species complex</taxon>
    </lineage>
</organism>
<dbReference type="Pfam" id="PF00144">
    <property type="entry name" value="Beta-lactamase"/>
    <property type="match status" value="1"/>
</dbReference>
<dbReference type="PANTHER" id="PTHR22935:SF97">
    <property type="entry name" value="BETA-LACTAMASE-RELATED DOMAIN-CONTAINING PROTEIN"/>
    <property type="match status" value="1"/>
</dbReference>
<dbReference type="PANTHER" id="PTHR22935">
    <property type="entry name" value="PENICILLIN-BINDING PROTEIN"/>
    <property type="match status" value="1"/>
</dbReference>
<evidence type="ECO:0000313" key="4">
    <source>
        <dbReference type="EMBL" id="KAF4439107.1"/>
    </source>
</evidence>
<evidence type="ECO:0000256" key="1">
    <source>
        <dbReference type="SAM" id="SignalP"/>
    </source>
</evidence>
<name>A0A8H4JWN9_9HYPO</name>
<evidence type="ECO:0000259" key="2">
    <source>
        <dbReference type="Pfam" id="PF00144"/>
    </source>
</evidence>
<dbReference type="Gene3D" id="3.40.710.10">
    <property type="entry name" value="DD-peptidase/beta-lactamase superfamily"/>
    <property type="match status" value="1"/>
</dbReference>
<reference evidence="4" key="1">
    <citation type="submission" date="2020-01" db="EMBL/GenBank/DDBJ databases">
        <title>Identification and distribution of gene clusters putatively required for synthesis of sphingolipid metabolism inhibitors in phylogenetically diverse species of the filamentous fungus Fusarium.</title>
        <authorList>
            <person name="Kim H.-S."/>
            <person name="Busman M."/>
            <person name="Brown D.W."/>
            <person name="Divon H."/>
            <person name="Uhlig S."/>
            <person name="Proctor R.H."/>
        </authorList>
    </citation>
    <scope>NUCLEOTIDE SEQUENCE</scope>
    <source>
        <strain evidence="4">NRRL 53441</strain>
    </source>
</reference>
<dbReference type="AlphaFoldDB" id="A0A8H4JWN9"/>
<proteinExistence type="predicted"/>
<dbReference type="SUPFAM" id="SSF56601">
    <property type="entry name" value="beta-lactamase/transpeptidase-like"/>
    <property type="match status" value="1"/>
</dbReference>
<dbReference type="EMBL" id="JAADJG010000701">
    <property type="protein sequence ID" value="KAF4439107.1"/>
    <property type="molecule type" value="Genomic_DNA"/>
</dbReference>
<feature type="domain" description="Beta-lactamase-related" evidence="2">
    <location>
        <begin position="102"/>
        <end position="404"/>
    </location>
</feature>
<comment type="caution">
    <text evidence="4">The sequence shown here is derived from an EMBL/GenBank/DDBJ whole genome shotgun (WGS) entry which is preliminary data.</text>
</comment>
<keyword evidence="5" id="KW-1185">Reference proteome</keyword>
<feature type="signal peptide" evidence="1">
    <location>
        <begin position="1"/>
        <end position="22"/>
    </location>
</feature>
<dbReference type="InterPro" id="IPR058664">
    <property type="entry name" value="ARB_00930-like_C"/>
</dbReference>
<dbReference type="Proteomes" id="UP000605986">
    <property type="component" value="Unassembled WGS sequence"/>
</dbReference>
<sequence>MHIKAFGAVISASLCSLVTVRATGPCPLFGPDLPMPTVDASLRDTMSDILKVLHPGAVSSVRNLGIDFQNTSFSMDIYSVKDQKPLANFHHAAPALNHHKYGTRIVNDTSIYRIGSVSKLLTTYLYLLEVGDVSFNEPITRYVPELTAMSRDRGNALRNVDWNTVTIGALASHMAGIPRDFPNPPSSDRELARLGFPPVPPVDVAYCGKTVQYPCNRSAVFDAIKMHHPVEAPFETPIYSNIGYQLLGYALENITGSKYPDILFRRLIKPLRLNSTTYSKPANDEFSVIPDTPSSSSYDVDMGDAGPAGSIYSSIADLRRIGQSILSYEMLSPSQTRRWMKPLTFTADPNLAVGAPWEIARAPSTTKRLNWIYTKGGDLGMYKSLVSLMPDWGIGMTVLAAGTGVSELFNAVTGQMASELVASLEQAAKRQANLTYSGIYGDRKSNMTIAVQKDLPGLAVTSWFFKGRDMFDWVRVLVAGSQTGPGNVSMRLYPTGLQEREKGKASRESWRAIYEILDDGAPSSPYCASWFGVDSVTYGGVSVDEFVIDHSQDGTAQGLTVSAFDTRLKRAKH</sequence>